<evidence type="ECO:0000259" key="2">
    <source>
        <dbReference type="Pfam" id="PF25534"/>
    </source>
</evidence>
<feature type="compositionally biased region" description="Polar residues" evidence="1">
    <location>
        <begin position="412"/>
        <end position="423"/>
    </location>
</feature>
<dbReference type="OrthoDB" id="5423516at2759"/>
<gene>
    <name evidence="3" type="ORF">AJ79_03852</name>
</gene>
<feature type="compositionally biased region" description="Basic residues" evidence="1">
    <location>
        <begin position="466"/>
        <end position="477"/>
    </location>
</feature>
<feature type="compositionally biased region" description="Low complexity" evidence="1">
    <location>
        <begin position="748"/>
        <end position="762"/>
    </location>
</feature>
<feature type="domain" description="DUF7918" evidence="2">
    <location>
        <begin position="615"/>
        <end position="677"/>
    </location>
</feature>
<dbReference type="AlphaFoldDB" id="A0A2B7XW16"/>
<feature type="compositionally biased region" description="Polar residues" evidence="1">
    <location>
        <begin position="798"/>
        <end position="814"/>
    </location>
</feature>
<evidence type="ECO:0000313" key="4">
    <source>
        <dbReference type="Proteomes" id="UP000223968"/>
    </source>
</evidence>
<proteinExistence type="predicted"/>
<sequence>MPTLKQLTCQIEWANSNVPFKEYDVKYKDGVVESYIAIPDSSAPFSISLKSTGYIAPGLAMFVFMDGIYQCNRNRDDLRPIYRSPEASRKFRDISFRVRQKEERLPDGGWIGRPWRFEPFQLVDSVPDNPDIVKQFEELGTIRVVVLRCMAHPKARITRDDDLLDGAYTPESGMAIHSGDEDDESVSSEETSIYEEPSGGTQEMDDAFGGAFAGLFDGPCRDGCCVERPLHHQSRQQPYHQPHQQPFEQCCPSCHHPSDSPHAREQYTPGHNGGRCQHPWHTQHPPAVQQPPITHQPPIYHQPPVVEPHYYANHTLLRSSIDPPIIPQCHATYTTHSPTTNPHWHSGRQKVQHNIPRHTCEDDCCPSSSRNSHAHKVPSSSQPAVNVSYGDPQGDNRVYVPSVVLNINPQQLAESHAQSQRGNGKQDPVDNGYYVISDGKRVPEKSSGGLQANNSANTCCNEGNSGRRKSRKGKRKSNKNDKGDQQQNNSNNQDGKSQSGQNNDGDWGVGNNNDQGQDNSPSGWGENNDWGNNDNSQPGRDGGHNSGNWPPPEDSGANGNDNKPGQDWLNNVEDNGNSAQDQAKNNSQKPPMQQISKFDLFSGLDQPLYVSPMSTEPAKDEPPLYTVPESVAKENSLSHQVQLGSHAKYIHRIRTPEYQDTMENPYALFIFKYRTADVIEKMFNTTVTLDINDERKKLESLPRAEIVNQLLRAQTLLANSGVNSNNIKNTRSTASQSQQHNQTKSHWASSAAANDNSSNTNDWNRTGGGSPSARQSGWDNSNSAGGGNGGSTWDKSTDSTSNPSWNTANGNNKSGGPPGQDQGGEDEPQW</sequence>
<evidence type="ECO:0000313" key="3">
    <source>
        <dbReference type="EMBL" id="PGH13145.1"/>
    </source>
</evidence>
<feature type="region of interest" description="Disordered" evidence="1">
    <location>
        <begin position="412"/>
        <end position="591"/>
    </location>
</feature>
<feature type="compositionally biased region" description="Polar residues" evidence="1">
    <location>
        <begin position="332"/>
        <end position="343"/>
    </location>
</feature>
<accession>A0A2B7XW16</accession>
<dbReference type="STRING" id="1447875.A0A2B7XW16"/>
<feature type="compositionally biased region" description="Polar residues" evidence="1">
    <location>
        <begin position="722"/>
        <end position="747"/>
    </location>
</feature>
<feature type="compositionally biased region" description="Low complexity" evidence="1">
    <location>
        <begin position="485"/>
        <end position="535"/>
    </location>
</feature>
<protein>
    <recommendedName>
        <fullName evidence="2">DUF7918 domain-containing protein</fullName>
    </recommendedName>
</protein>
<dbReference type="EMBL" id="PDNB01000049">
    <property type="protein sequence ID" value="PGH13145.1"/>
    <property type="molecule type" value="Genomic_DNA"/>
</dbReference>
<dbReference type="Proteomes" id="UP000223968">
    <property type="component" value="Unassembled WGS sequence"/>
</dbReference>
<feature type="compositionally biased region" description="Polar residues" evidence="1">
    <location>
        <begin position="448"/>
        <end position="462"/>
    </location>
</feature>
<organism evidence="3 4">
    <name type="scientific">Helicocarpus griseus UAMH5409</name>
    <dbReference type="NCBI Taxonomy" id="1447875"/>
    <lineage>
        <taxon>Eukaryota</taxon>
        <taxon>Fungi</taxon>
        <taxon>Dikarya</taxon>
        <taxon>Ascomycota</taxon>
        <taxon>Pezizomycotina</taxon>
        <taxon>Eurotiomycetes</taxon>
        <taxon>Eurotiomycetidae</taxon>
        <taxon>Onygenales</taxon>
        <taxon>Ajellomycetaceae</taxon>
        <taxon>Helicocarpus</taxon>
    </lineage>
</organism>
<dbReference type="InterPro" id="IPR057678">
    <property type="entry name" value="DUF7918"/>
</dbReference>
<feature type="region of interest" description="Disordered" evidence="1">
    <location>
        <begin position="332"/>
        <end position="394"/>
    </location>
</feature>
<dbReference type="Pfam" id="PF25534">
    <property type="entry name" value="DUF7918"/>
    <property type="match status" value="1"/>
</dbReference>
<evidence type="ECO:0000256" key="1">
    <source>
        <dbReference type="SAM" id="MobiDB-lite"/>
    </source>
</evidence>
<comment type="caution">
    <text evidence="3">The sequence shown here is derived from an EMBL/GenBank/DDBJ whole genome shotgun (WGS) entry which is preliminary data.</text>
</comment>
<name>A0A2B7XW16_9EURO</name>
<reference evidence="3 4" key="1">
    <citation type="submission" date="2017-10" db="EMBL/GenBank/DDBJ databases">
        <title>Comparative genomics in systemic dimorphic fungi from Ajellomycetaceae.</title>
        <authorList>
            <person name="Munoz J.F."/>
            <person name="Mcewen J.G."/>
            <person name="Clay O.K."/>
            <person name="Cuomo C.A."/>
        </authorList>
    </citation>
    <scope>NUCLEOTIDE SEQUENCE [LARGE SCALE GENOMIC DNA]</scope>
    <source>
        <strain evidence="3 4">UAMH5409</strain>
    </source>
</reference>
<feature type="region of interest" description="Disordered" evidence="1">
    <location>
        <begin position="258"/>
        <end position="305"/>
    </location>
</feature>
<feature type="region of interest" description="Disordered" evidence="1">
    <location>
        <begin position="722"/>
        <end position="830"/>
    </location>
</feature>
<feature type="compositionally biased region" description="Polar residues" evidence="1">
    <location>
        <begin position="557"/>
        <end position="591"/>
    </location>
</feature>
<keyword evidence="4" id="KW-1185">Reference proteome</keyword>